<keyword evidence="3" id="KW-1185">Reference proteome</keyword>
<dbReference type="SUPFAM" id="SSF56784">
    <property type="entry name" value="HAD-like"/>
    <property type="match status" value="1"/>
</dbReference>
<reference evidence="2 3" key="1">
    <citation type="journal article" date="2019" name="Int. J. Syst. Evol. Microbiol.">
        <title>Anaerobacillus alkaliphilus sp. nov., a novel alkaliphilic and moderately halophilic bacterium.</title>
        <authorList>
            <person name="Borsodi A.K."/>
            <person name="Aszalos J.M."/>
            <person name="Bihari P."/>
            <person name="Nagy I."/>
            <person name="Schumann P."/>
            <person name="Sproer C."/>
            <person name="Kovacs A.L."/>
            <person name="Boka K."/>
            <person name="Dobosy P."/>
            <person name="Ovari M."/>
            <person name="Szili-Kovacs T."/>
            <person name="Toth E."/>
        </authorList>
    </citation>
    <scope>NUCLEOTIDE SEQUENCE [LARGE SCALE GENOMIC DNA]</scope>
    <source>
        <strain evidence="2 3">B16-10</strain>
    </source>
</reference>
<dbReference type="RefSeq" id="WP_129076497.1">
    <property type="nucleotide sequence ID" value="NZ_QOUX01000001.1"/>
</dbReference>
<dbReference type="InterPro" id="IPR036412">
    <property type="entry name" value="HAD-like_sf"/>
</dbReference>
<dbReference type="InterPro" id="IPR041492">
    <property type="entry name" value="HAD_2"/>
</dbReference>
<dbReference type="Pfam" id="PF13419">
    <property type="entry name" value="HAD_2"/>
    <property type="match status" value="1"/>
</dbReference>
<dbReference type="Proteomes" id="UP000290649">
    <property type="component" value="Unassembled WGS sequence"/>
</dbReference>
<dbReference type="SFLD" id="SFLDG01129">
    <property type="entry name" value="C1.5:_HAD__Beta-PGM__Phosphata"/>
    <property type="match status" value="1"/>
</dbReference>
<dbReference type="AlphaFoldDB" id="A0A4Q0VYH1"/>
<dbReference type="PANTHER" id="PTHR43316">
    <property type="entry name" value="HYDROLASE, HALOACID DELAHOGENASE-RELATED"/>
    <property type="match status" value="1"/>
</dbReference>
<dbReference type="NCBIfam" id="TIGR01549">
    <property type="entry name" value="HAD-SF-IA-v1"/>
    <property type="match status" value="1"/>
</dbReference>
<evidence type="ECO:0000313" key="2">
    <source>
        <dbReference type="EMBL" id="RXJ04148.1"/>
    </source>
</evidence>
<proteinExistence type="predicted"/>
<keyword evidence="1 2" id="KW-0378">Hydrolase</keyword>
<sequence>MAKVILFDLDGTLLPMDTEAFIKNYLGHLAPRVASIIDPQEFIKALWAGTEAMMRNLEEEKTNEQVFEETFLKLVKLNKEDIWPTLDEFYSEIFPTLSHLTSPTPLAKKVVEKALEQGYRVALATNPVFPKVAIYERLRWAGIADMPFEVVTVYENSTYTKPHTQYYQAICNRLEIDPTDCIMIGNDKQEDLAASKIGMKTFLVEGHVIDRGEPVYPIDDHGTLEELYEKLTKREGVFREAVEV</sequence>
<accession>A0A4Q0VYH1</accession>
<comment type="caution">
    <text evidence="2">The sequence shown here is derived from an EMBL/GenBank/DDBJ whole genome shotgun (WGS) entry which is preliminary data.</text>
</comment>
<dbReference type="GO" id="GO:0016787">
    <property type="term" value="F:hydrolase activity"/>
    <property type="evidence" value="ECO:0007669"/>
    <property type="project" value="UniProtKB-KW"/>
</dbReference>
<organism evidence="2 3">
    <name type="scientific">Anaerobacillus alkaliphilus</name>
    <dbReference type="NCBI Taxonomy" id="1548597"/>
    <lineage>
        <taxon>Bacteria</taxon>
        <taxon>Bacillati</taxon>
        <taxon>Bacillota</taxon>
        <taxon>Bacilli</taxon>
        <taxon>Bacillales</taxon>
        <taxon>Bacillaceae</taxon>
        <taxon>Anaerobacillus</taxon>
    </lineage>
</organism>
<dbReference type="Gene3D" id="3.40.50.1000">
    <property type="entry name" value="HAD superfamily/HAD-like"/>
    <property type="match status" value="1"/>
</dbReference>
<dbReference type="OrthoDB" id="9809962at2"/>
<dbReference type="InterPro" id="IPR051540">
    <property type="entry name" value="S-2-haloacid_dehalogenase"/>
</dbReference>
<dbReference type="PRINTS" id="PR00413">
    <property type="entry name" value="HADHALOGNASE"/>
</dbReference>
<name>A0A4Q0VYH1_9BACI</name>
<dbReference type="InterPro" id="IPR023214">
    <property type="entry name" value="HAD_sf"/>
</dbReference>
<dbReference type="EMBL" id="QOUX01000001">
    <property type="protein sequence ID" value="RXJ04148.1"/>
    <property type="molecule type" value="Genomic_DNA"/>
</dbReference>
<protein>
    <submittedName>
        <fullName evidence="2">HAD family hydrolase</fullName>
    </submittedName>
</protein>
<dbReference type="PANTHER" id="PTHR43316:SF3">
    <property type="entry name" value="HALOACID DEHALOGENASE, TYPE II (AFU_ORTHOLOGUE AFUA_2G07750)-RELATED"/>
    <property type="match status" value="1"/>
</dbReference>
<dbReference type="InterPro" id="IPR006439">
    <property type="entry name" value="HAD-SF_hydro_IA"/>
</dbReference>
<evidence type="ECO:0000256" key="1">
    <source>
        <dbReference type="ARBA" id="ARBA00022801"/>
    </source>
</evidence>
<evidence type="ECO:0000313" key="3">
    <source>
        <dbReference type="Proteomes" id="UP000290649"/>
    </source>
</evidence>
<gene>
    <name evidence="2" type="ORF">DS745_01825</name>
</gene>
<dbReference type="SFLD" id="SFLDS00003">
    <property type="entry name" value="Haloacid_Dehalogenase"/>
    <property type="match status" value="1"/>
</dbReference>